<dbReference type="Proteomes" id="UP001470230">
    <property type="component" value="Unassembled WGS sequence"/>
</dbReference>
<protein>
    <submittedName>
        <fullName evidence="1">Uncharacterized protein</fullName>
    </submittedName>
</protein>
<dbReference type="EMBL" id="JAPFFF010000043">
    <property type="protein sequence ID" value="KAK8841000.1"/>
    <property type="molecule type" value="Genomic_DNA"/>
</dbReference>
<proteinExistence type="predicted"/>
<reference evidence="1 2" key="1">
    <citation type="submission" date="2024-04" db="EMBL/GenBank/DDBJ databases">
        <title>Tritrichomonas musculus Genome.</title>
        <authorList>
            <person name="Alves-Ferreira E."/>
            <person name="Grigg M."/>
            <person name="Lorenzi H."/>
            <person name="Galac M."/>
        </authorList>
    </citation>
    <scope>NUCLEOTIDE SEQUENCE [LARGE SCALE GENOMIC DNA]</scope>
    <source>
        <strain evidence="1 2">EAF2021</strain>
    </source>
</reference>
<sequence>MTISADFIYDLTNNTNETLSNYDIVDSELLPKKQNNEIDTSKNNNSGSFNEEIFEDNNAEINNYSLNSKSNKKFKITIIKKNKLLFDKPKSHFFIINKIPTDNVELTREQNHHCKKYIHIYIDLTKKGMMN</sequence>
<gene>
    <name evidence="1" type="ORF">M9Y10_027837</name>
</gene>
<organism evidence="1 2">
    <name type="scientific">Tritrichomonas musculus</name>
    <dbReference type="NCBI Taxonomy" id="1915356"/>
    <lineage>
        <taxon>Eukaryota</taxon>
        <taxon>Metamonada</taxon>
        <taxon>Parabasalia</taxon>
        <taxon>Tritrichomonadida</taxon>
        <taxon>Tritrichomonadidae</taxon>
        <taxon>Tritrichomonas</taxon>
    </lineage>
</organism>
<evidence type="ECO:0000313" key="1">
    <source>
        <dbReference type="EMBL" id="KAK8841000.1"/>
    </source>
</evidence>
<accession>A0ABR2H458</accession>
<evidence type="ECO:0000313" key="2">
    <source>
        <dbReference type="Proteomes" id="UP001470230"/>
    </source>
</evidence>
<keyword evidence="2" id="KW-1185">Reference proteome</keyword>
<name>A0ABR2H458_9EUKA</name>
<comment type="caution">
    <text evidence="1">The sequence shown here is derived from an EMBL/GenBank/DDBJ whole genome shotgun (WGS) entry which is preliminary data.</text>
</comment>